<gene>
    <name evidence="1" type="ORF">MRATA1EN22A_LOCUS4116</name>
</gene>
<dbReference type="EMBL" id="OX596096">
    <property type="protein sequence ID" value="CAM9551409.1"/>
    <property type="molecule type" value="Genomic_DNA"/>
</dbReference>
<accession>A0AC59YBL4</accession>
<reference evidence="1" key="1">
    <citation type="submission" date="2023-05" db="EMBL/GenBank/DDBJ databases">
        <authorList>
            <consortium name="ELIXIR-Norway"/>
        </authorList>
    </citation>
    <scope>NUCLEOTIDE SEQUENCE</scope>
</reference>
<dbReference type="Proteomes" id="UP001162501">
    <property type="component" value="Chromosome 12"/>
</dbReference>
<evidence type="ECO:0000313" key="2">
    <source>
        <dbReference type="Proteomes" id="UP001162501"/>
    </source>
</evidence>
<reference evidence="1" key="2">
    <citation type="submission" date="2025-03" db="EMBL/GenBank/DDBJ databases">
        <authorList>
            <consortium name="ELIXIR-Norway"/>
            <consortium name="Elixir Norway"/>
        </authorList>
    </citation>
    <scope>NUCLEOTIDE SEQUENCE</scope>
</reference>
<evidence type="ECO:0000313" key="1">
    <source>
        <dbReference type="EMBL" id="CAM9551409.1"/>
    </source>
</evidence>
<organism evidence="1 2">
    <name type="scientific">Rangifer tarandus platyrhynchus</name>
    <name type="common">Svalbard reindeer</name>
    <dbReference type="NCBI Taxonomy" id="3082113"/>
    <lineage>
        <taxon>Eukaryota</taxon>
        <taxon>Metazoa</taxon>
        <taxon>Chordata</taxon>
        <taxon>Craniata</taxon>
        <taxon>Vertebrata</taxon>
        <taxon>Euteleostomi</taxon>
        <taxon>Mammalia</taxon>
        <taxon>Eutheria</taxon>
        <taxon>Laurasiatheria</taxon>
        <taxon>Artiodactyla</taxon>
        <taxon>Ruminantia</taxon>
        <taxon>Pecora</taxon>
        <taxon>Cervidae</taxon>
        <taxon>Odocoileinae</taxon>
        <taxon>Rangifer</taxon>
    </lineage>
</organism>
<proteinExistence type="predicted"/>
<sequence length="109" mass="12244">MLFIQQVSQALAFVQSPHSTWALPDFDTLLLRAPVDCEGRLFLQIMLIPFLCKAWLPLVSSHVIKFGILDKVKVQRYEKYLKIQAGVFQLKAPACKVCSRLASSPLVLG</sequence>
<name>A0AC59YBL4_RANTA</name>
<protein>
    <submittedName>
        <fullName evidence="1">Uncharacterized protein</fullName>
    </submittedName>
</protein>